<feature type="signal peptide" evidence="4">
    <location>
        <begin position="1"/>
        <end position="21"/>
    </location>
</feature>
<proteinExistence type="inferred from homology"/>
<evidence type="ECO:0000313" key="6">
    <source>
        <dbReference type="Proteomes" id="UP000076079"/>
    </source>
</evidence>
<keyword evidence="2" id="KW-0479">Metal-binding</keyword>
<comment type="cofactor">
    <cofactor evidence="2">
        <name>Zn(2+)</name>
        <dbReference type="ChEBI" id="CHEBI:29105"/>
    </cofactor>
    <text evidence="2">Binds 2 Zn(2+) ions.</text>
</comment>
<feature type="binding site" evidence="2">
    <location>
        <position position="459"/>
    </location>
    <ligand>
        <name>Zn(2+)</name>
        <dbReference type="ChEBI" id="CHEBI:29105"/>
        <label>2</label>
    </ligand>
</feature>
<dbReference type="Pfam" id="PF00245">
    <property type="entry name" value="Alk_phosphatase"/>
    <property type="match status" value="1"/>
</dbReference>
<dbReference type="Proteomes" id="UP000076079">
    <property type="component" value="Chromosome"/>
</dbReference>
<feature type="binding site" evidence="2">
    <location>
        <position position="414"/>
    </location>
    <ligand>
        <name>Zn(2+)</name>
        <dbReference type="ChEBI" id="CHEBI:29105"/>
        <label>2</label>
    </ligand>
</feature>
<evidence type="ECO:0000256" key="4">
    <source>
        <dbReference type="SAM" id="SignalP"/>
    </source>
</evidence>
<evidence type="ECO:0000256" key="1">
    <source>
        <dbReference type="PIRSR" id="PIRSR601952-1"/>
    </source>
</evidence>
<feature type="chain" id="PRO_5007511499" evidence="4">
    <location>
        <begin position="22"/>
        <end position="647"/>
    </location>
</feature>
<feature type="binding site" evidence="2">
    <location>
        <position position="142"/>
    </location>
    <ligand>
        <name>Mg(2+)</name>
        <dbReference type="ChEBI" id="CHEBI:18420"/>
    </ligand>
</feature>
<dbReference type="PRINTS" id="PR00113">
    <property type="entry name" value="ALKPHPHTASE"/>
</dbReference>
<dbReference type="RefSeq" id="WP_110169959.1">
    <property type="nucleotide sequence ID" value="NZ_CP015136.1"/>
</dbReference>
<feature type="binding site" evidence="2">
    <location>
        <position position="410"/>
    </location>
    <ligand>
        <name>Zn(2+)</name>
        <dbReference type="ChEBI" id="CHEBI:29105"/>
        <label>2</label>
    </ligand>
</feature>
<feature type="binding site" evidence="2">
    <location>
        <position position="142"/>
    </location>
    <ligand>
        <name>Zn(2+)</name>
        <dbReference type="ChEBI" id="CHEBI:29105"/>
        <label>2</label>
    </ligand>
</feature>
<reference evidence="5 6" key="1">
    <citation type="journal article" date="2016" name="Genome Announc.">
        <title>First Complete Genome Sequence of a Subdivision 6 Acidobacterium Strain.</title>
        <authorList>
            <person name="Huang S."/>
            <person name="Vieira S."/>
            <person name="Bunk B."/>
            <person name="Riedel T."/>
            <person name="Sproer C."/>
            <person name="Overmann J."/>
        </authorList>
    </citation>
    <scope>NUCLEOTIDE SEQUENCE [LARGE SCALE GENOMIC DNA]</scope>
    <source>
        <strain evidence="6">DSM 100886 HEG_-6_39</strain>
    </source>
</reference>
<dbReference type="CDD" id="cd16012">
    <property type="entry name" value="ALP"/>
    <property type="match status" value="1"/>
</dbReference>
<feature type="binding site" evidence="2">
    <location>
        <position position="606"/>
    </location>
    <ligand>
        <name>Zn(2+)</name>
        <dbReference type="ChEBI" id="CHEBI:29105"/>
        <label>2</label>
    </ligand>
</feature>
<evidence type="ECO:0000256" key="3">
    <source>
        <dbReference type="RuleBase" id="RU003946"/>
    </source>
</evidence>
<dbReference type="InterPro" id="IPR001952">
    <property type="entry name" value="Alkaline_phosphatase"/>
</dbReference>
<dbReference type="AlphaFoldDB" id="A0A143PJY8"/>
<dbReference type="Gene3D" id="3.40.720.10">
    <property type="entry name" value="Alkaline Phosphatase, subunit A"/>
    <property type="match status" value="1"/>
</dbReference>
<sequence precursor="true">MRHTLALLFALLVALMTPALAEAATAIRIMPPDGGVLAAGQLVDIRVEASAAGGAAPAGLRVWVDGVEWTSRNDPGAQDGAAAGTTNFLARRFSRSTAGPLVIKATTADGASAESHLQVEAWAAPKRTGRPRARNIILFLGDGMGASHRTAARIVSRGVHNGKAAGRLAMDTLEVTGQVMTGSLNAVITDSSPGMASYVTGQKNANNQEGVFPDNTADFFDNPRIEYFGEILRRTRGPGFNVGIVTTADLTDSTPAANAAHTSSRFAGPGVAAEFFDERKTNGVTVLMGGGANHFSGKAGGGTRPDNRNLIGEFAAAGYQTLRNGSDVRAVIAPSRPAPKAILGLFHQSHMVVAFDKVGAGRYSDELALEKNAAYRDTPMLEDMTSAAIKSLSTYSPAGFYLMVEGASIDKRSHAADSERVIWDTIEFDRAVAVALEFAKGTNSDKDPDNDTLVIVTADHDCGGMAIIGVGNEHYVPSIMGKAVRDYAGVFRFLPEQVLPFTPNYVLDERGFPVDPNPSRKLLLGWAAATDHFENWTADREQSEAAVHEKKDDGRLVAVANPARAKKGDIPGFLVAGTIENGETPCPDAGGCPADTASNGHTFAGHTATDVPLSATGPGAWQFTGVYENSDVLLKLLRASAGTYAAR</sequence>
<dbReference type="GO" id="GO:0004035">
    <property type="term" value="F:alkaline phosphatase activity"/>
    <property type="evidence" value="ECO:0007669"/>
    <property type="project" value="UniProtKB-EC"/>
</dbReference>
<protein>
    <submittedName>
        <fullName evidence="5">Alkaline phosphatase 4</fullName>
        <ecNumber evidence="5">3.1.3.1</ecNumber>
    </submittedName>
</protein>
<dbReference type="PANTHER" id="PTHR11596">
    <property type="entry name" value="ALKALINE PHOSPHATASE"/>
    <property type="match status" value="1"/>
</dbReference>
<keyword evidence="5" id="KW-0378">Hydrolase</keyword>
<comment type="similarity">
    <text evidence="3">Belongs to the alkaline phosphatase family.</text>
</comment>
<organism evidence="5 6">
    <name type="scientific">Luteitalea pratensis</name>
    <dbReference type="NCBI Taxonomy" id="1855912"/>
    <lineage>
        <taxon>Bacteria</taxon>
        <taxon>Pseudomonadati</taxon>
        <taxon>Acidobacteriota</taxon>
        <taxon>Vicinamibacteria</taxon>
        <taxon>Vicinamibacterales</taxon>
        <taxon>Vicinamibacteraceae</taxon>
        <taxon>Luteitalea</taxon>
    </lineage>
</organism>
<dbReference type="SUPFAM" id="SSF53649">
    <property type="entry name" value="Alkaline phosphatase-like"/>
    <property type="match status" value="1"/>
</dbReference>
<dbReference type="InterPro" id="IPR017850">
    <property type="entry name" value="Alkaline_phosphatase_core_sf"/>
</dbReference>
<feature type="binding site" evidence="2">
    <location>
        <position position="460"/>
    </location>
    <ligand>
        <name>Zn(2+)</name>
        <dbReference type="ChEBI" id="CHEBI:29105"/>
        <label>2</label>
    </ligand>
</feature>
<comment type="cofactor">
    <cofactor evidence="2">
        <name>Mg(2+)</name>
        <dbReference type="ChEBI" id="CHEBI:18420"/>
    </cofactor>
    <text evidence="2">Binds 1 Mg(2+) ion.</text>
</comment>
<feature type="binding site" evidence="2">
    <location>
        <position position="254"/>
    </location>
    <ligand>
        <name>Mg(2+)</name>
        <dbReference type="ChEBI" id="CHEBI:18420"/>
    </ligand>
</feature>
<evidence type="ECO:0000313" key="5">
    <source>
        <dbReference type="EMBL" id="AMY08094.1"/>
    </source>
</evidence>
<dbReference type="EMBL" id="CP015136">
    <property type="protein sequence ID" value="AMY08094.1"/>
    <property type="molecule type" value="Genomic_DNA"/>
</dbReference>
<accession>A0A143PJY8</accession>
<keyword evidence="4" id="KW-0732">Signal</keyword>
<gene>
    <name evidence="5" type="primary">phoA_1</name>
    <name evidence="5" type="ORF">LuPra_01282</name>
</gene>
<dbReference type="EC" id="3.1.3.1" evidence="5"/>
<dbReference type="SMART" id="SM00098">
    <property type="entry name" value="alkPPc"/>
    <property type="match status" value="1"/>
</dbReference>
<keyword evidence="2" id="KW-0460">Magnesium</keyword>
<keyword evidence="6" id="KW-1185">Reference proteome</keyword>
<reference evidence="6" key="2">
    <citation type="submission" date="2016-04" db="EMBL/GenBank/DDBJ databases">
        <title>First Complete Genome Sequence of a Subdivision 6 Acidobacterium.</title>
        <authorList>
            <person name="Huang S."/>
            <person name="Vieira S."/>
            <person name="Bunk B."/>
            <person name="Riedel T."/>
            <person name="Sproeer C."/>
            <person name="Overmann J."/>
        </authorList>
    </citation>
    <scope>NUCLEOTIDE SEQUENCE [LARGE SCALE GENOMIC DNA]</scope>
    <source>
        <strain evidence="6">DSM 100886 HEG_-6_39</strain>
    </source>
</reference>
<dbReference type="GO" id="GO:0046872">
    <property type="term" value="F:metal ion binding"/>
    <property type="evidence" value="ECO:0007669"/>
    <property type="project" value="UniProtKB-KW"/>
</dbReference>
<feature type="binding site" evidence="2">
    <location>
        <position position="405"/>
    </location>
    <ligand>
        <name>Mg(2+)</name>
        <dbReference type="ChEBI" id="CHEBI:18420"/>
    </ligand>
</feature>
<feature type="active site" description="Phosphoserine intermediate" evidence="1">
    <location>
        <position position="191"/>
    </location>
</feature>
<feature type="binding site" evidence="2">
    <location>
        <position position="252"/>
    </location>
    <ligand>
        <name>Mg(2+)</name>
        <dbReference type="ChEBI" id="CHEBI:18420"/>
    </ligand>
</feature>
<dbReference type="OrthoDB" id="9794455at2"/>
<dbReference type="PATRIC" id="fig|1813736.3.peg.1329"/>
<dbReference type="STRING" id="1855912.LuPra_01282"/>
<name>A0A143PJY8_LUTPR</name>
<keyword evidence="2" id="KW-0862">Zinc</keyword>
<dbReference type="KEGG" id="abac:LuPra_01282"/>
<evidence type="ECO:0000256" key="2">
    <source>
        <dbReference type="PIRSR" id="PIRSR601952-2"/>
    </source>
</evidence>
<dbReference type="PANTHER" id="PTHR11596:SF72">
    <property type="entry name" value="ALKALINE PHOSPHATASE"/>
    <property type="match status" value="1"/>
</dbReference>